<evidence type="ECO:0000256" key="1">
    <source>
        <dbReference type="SAM" id="Phobius"/>
    </source>
</evidence>
<evidence type="ECO:0000313" key="2">
    <source>
        <dbReference type="EMBL" id="EYA15484.1"/>
    </source>
</evidence>
<keyword evidence="1" id="KW-1133">Transmembrane helix</keyword>
<dbReference type="Pfam" id="PF16149">
    <property type="entry name" value="DUF4857"/>
    <property type="match status" value="1"/>
</dbReference>
<dbReference type="InterPro" id="IPR032333">
    <property type="entry name" value="DUF4857"/>
</dbReference>
<evidence type="ECO:0000313" key="3">
    <source>
        <dbReference type="Proteomes" id="UP000022433"/>
    </source>
</evidence>
<dbReference type="RefSeq" id="WP_032532831.1">
    <property type="nucleotide sequence ID" value="NZ_JGEA01000015.1"/>
</dbReference>
<organism evidence="2 3">
    <name type="scientific">Bacteroides fragilis str. 1007-1-F #10</name>
    <dbReference type="NCBI Taxonomy" id="1339295"/>
    <lineage>
        <taxon>Bacteria</taxon>
        <taxon>Pseudomonadati</taxon>
        <taxon>Bacteroidota</taxon>
        <taxon>Bacteroidia</taxon>
        <taxon>Bacteroidales</taxon>
        <taxon>Bacteroidaceae</taxon>
        <taxon>Bacteroides</taxon>
    </lineage>
</organism>
<dbReference type="EMBL" id="JGEA01000015">
    <property type="protein sequence ID" value="EYA15484.1"/>
    <property type="molecule type" value="Genomic_DNA"/>
</dbReference>
<evidence type="ECO:0008006" key="4">
    <source>
        <dbReference type="Google" id="ProtNLM"/>
    </source>
</evidence>
<comment type="caution">
    <text evidence="2">The sequence shown here is derived from an EMBL/GenBank/DDBJ whole genome shotgun (WGS) entry which is preliminary data.</text>
</comment>
<dbReference type="AlphaFoldDB" id="A0AAN4SIY6"/>
<accession>A0AAN4SIY6</accession>
<protein>
    <recommendedName>
        <fullName evidence="4">DUF4857 domain-containing protein</fullName>
    </recommendedName>
</protein>
<feature type="transmembrane region" description="Helical" evidence="1">
    <location>
        <begin position="353"/>
        <end position="377"/>
    </location>
</feature>
<name>A0AAN4SIY6_BACFG</name>
<keyword evidence="1" id="KW-0812">Transmembrane</keyword>
<feature type="transmembrane region" description="Helical" evidence="1">
    <location>
        <begin position="389"/>
        <end position="406"/>
    </location>
</feature>
<sequence length="410" mass="47470">MKYKNLIFALIVTFTTLAGSWIIPSLVEKMTDESKSYPLMYYSARLKELCLIDFRNTSETFSDIKGNQYPRTAYDSLLPLLNARQLMMDNAMPDSIDGHAIDMKTLRMTQVMFRYRPQDMQMPQPAMGVLFEAMPQRGKLTLPGDYFTLTDQITFIDAETNTVDEEKSIRFQKELVKKGFVFPAQAYWGNPSTRKSYEEGYFCLDAHNQLFHLKMVNGRHFVKNTHISDSLDIRWFAMNEVADKRYYGFVFGKEGKAGIIESTEDGGYFFRRLDIRPFNPEKDQLTILGNLLYWTVSVTDSRGMDTYGLDKETLSCLSAYYQPVKRGLWDEVSEWLFPIRLSLQDKHSAFINLYWHTGAWKAFLLNVLLALITFAILRKSTPTQRWLSVGWVLIVGIAGWTALLIMKKEN</sequence>
<proteinExistence type="predicted"/>
<dbReference type="Proteomes" id="UP000022433">
    <property type="component" value="Unassembled WGS sequence"/>
</dbReference>
<gene>
    <name evidence="2" type="ORF">M104_1154</name>
</gene>
<reference evidence="2 3" key="1">
    <citation type="submission" date="2014-02" db="EMBL/GenBank/DDBJ databases">
        <authorList>
            <person name="Sears C."/>
            <person name="Carroll K."/>
            <person name="Sack B.R."/>
            <person name="Qadri F."/>
            <person name="Myers L.L."/>
            <person name="Chung G.-T."/>
            <person name="Escheverria P."/>
            <person name="Fraser C.M."/>
            <person name="Sadzewicz L."/>
            <person name="Shefchek K.A."/>
            <person name="Tallon L."/>
            <person name="Das S.P."/>
            <person name="Daugherty S."/>
            <person name="Mongodin E.F."/>
        </authorList>
    </citation>
    <scope>NUCLEOTIDE SEQUENCE [LARGE SCALE GENOMIC DNA]</scope>
    <source>
        <strain evidence="2 3">1007-1-F #10</strain>
    </source>
</reference>
<keyword evidence="1" id="KW-0472">Membrane</keyword>